<dbReference type="GO" id="GO:0003676">
    <property type="term" value="F:nucleic acid binding"/>
    <property type="evidence" value="ECO:0007669"/>
    <property type="project" value="InterPro"/>
</dbReference>
<keyword evidence="15" id="KW-1185">Reference proteome</keyword>
<evidence type="ECO:0000259" key="11">
    <source>
        <dbReference type="PROSITE" id="PS50158"/>
    </source>
</evidence>
<dbReference type="EC" id="2.7.7.49" evidence="1"/>
<keyword evidence="5" id="KW-0255">Endonuclease</keyword>
<dbReference type="SUPFAM" id="SSF56672">
    <property type="entry name" value="DNA/RNA polymerases"/>
    <property type="match status" value="1"/>
</dbReference>
<evidence type="ECO:0000256" key="1">
    <source>
        <dbReference type="ARBA" id="ARBA00012493"/>
    </source>
</evidence>
<dbReference type="GO" id="GO:0015074">
    <property type="term" value="P:DNA integration"/>
    <property type="evidence" value="ECO:0007669"/>
    <property type="project" value="InterPro"/>
</dbReference>
<reference evidence="14" key="1">
    <citation type="submission" date="2020-07" db="EMBL/GenBank/DDBJ databases">
        <title>Multicomponent nature underlies the extraordinary mechanical properties of spider dragline silk.</title>
        <authorList>
            <person name="Kono N."/>
            <person name="Nakamura H."/>
            <person name="Mori M."/>
            <person name="Yoshida Y."/>
            <person name="Ohtoshi R."/>
            <person name="Malay A.D."/>
            <person name="Moran D.A.P."/>
            <person name="Tomita M."/>
            <person name="Numata K."/>
            <person name="Arakawa K."/>
        </authorList>
    </citation>
    <scope>NUCLEOTIDE SEQUENCE</scope>
</reference>
<dbReference type="PANTHER" id="PTHR37984:SF5">
    <property type="entry name" value="PROTEIN NYNRIN-LIKE"/>
    <property type="match status" value="1"/>
</dbReference>
<gene>
    <name evidence="14" type="primary">pol</name>
    <name evidence="14" type="ORF">TNCT_712121</name>
</gene>
<feature type="compositionally biased region" description="Acidic residues" evidence="10">
    <location>
        <begin position="1475"/>
        <end position="1488"/>
    </location>
</feature>
<dbReference type="Gene3D" id="3.30.70.270">
    <property type="match status" value="2"/>
</dbReference>
<dbReference type="InterPro" id="IPR001878">
    <property type="entry name" value="Znf_CCHC"/>
</dbReference>
<dbReference type="GO" id="GO:0003964">
    <property type="term" value="F:RNA-directed DNA polymerase activity"/>
    <property type="evidence" value="ECO:0007669"/>
    <property type="project" value="UniProtKB-KW"/>
</dbReference>
<dbReference type="InterPro" id="IPR036361">
    <property type="entry name" value="SAP_dom_sf"/>
</dbReference>
<protein>
    <recommendedName>
        <fullName evidence="1">RNA-directed DNA polymerase</fullName>
        <ecNumber evidence="1">2.7.7.49</ecNumber>
    </recommendedName>
</protein>
<dbReference type="EMBL" id="BMAO01006657">
    <property type="protein sequence ID" value="GFR10239.1"/>
    <property type="molecule type" value="Genomic_DNA"/>
</dbReference>
<feature type="compositionally biased region" description="Low complexity" evidence="10">
    <location>
        <begin position="395"/>
        <end position="405"/>
    </location>
</feature>
<dbReference type="SUPFAM" id="SSF50630">
    <property type="entry name" value="Acid proteases"/>
    <property type="match status" value="1"/>
</dbReference>
<dbReference type="InterPro" id="IPR012337">
    <property type="entry name" value="RNaseH-like_sf"/>
</dbReference>
<evidence type="ECO:0000256" key="8">
    <source>
        <dbReference type="ARBA" id="ARBA00023268"/>
    </source>
</evidence>
<evidence type="ECO:0000256" key="5">
    <source>
        <dbReference type="ARBA" id="ARBA00022759"/>
    </source>
</evidence>
<dbReference type="InterPro" id="IPR021109">
    <property type="entry name" value="Peptidase_aspartic_dom_sf"/>
</dbReference>
<dbReference type="GO" id="GO:0042575">
    <property type="term" value="C:DNA polymerase complex"/>
    <property type="evidence" value="ECO:0007669"/>
    <property type="project" value="UniProtKB-ARBA"/>
</dbReference>
<keyword evidence="4" id="KW-0540">Nuclease</keyword>
<evidence type="ECO:0000256" key="3">
    <source>
        <dbReference type="ARBA" id="ARBA00022695"/>
    </source>
</evidence>
<keyword evidence="9" id="KW-0862">Zinc</keyword>
<dbReference type="PANTHER" id="PTHR37984">
    <property type="entry name" value="PROTEIN CBG26694"/>
    <property type="match status" value="1"/>
</dbReference>
<feature type="domain" description="CCHC-type" evidence="11">
    <location>
        <begin position="353"/>
        <end position="366"/>
    </location>
</feature>
<dbReference type="InterPro" id="IPR001584">
    <property type="entry name" value="Integrase_cat-core"/>
</dbReference>
<dbReference type="Pfam" id="PF17919">
    <property type="entry name" value="RT_RNaseH_2"/>
    <property type="match status" value="1"/>
</dbReference>
<dbReference type="CDD" id="cd01647">
    <property type="entry name" value="RT_LTR"/>
    <property type="match status" value="1"/>
</dbReference>
<dbReference type="InterPro" id="IPR041577">
    <property type="entry name" value="RT_RNaseH_2"/>
</dbReference>
<feature type="domain" description="SAP" evidence="12">
    <location>
        <begin position="18"/>
        <end position="52"/>
    </location>
</feature>
<evidence type="ECO:0000256" key="6">
    <source>
        <dbReference type="ARBA" id="ARBA00022801"/>
    </source>
</evidence>
<evidence type="ECO:0000313" key="14">
    <source>
        <dbReference type="EMBL" id="GFR10239.1"/>
    </source>
</evidence>
<keyword evidence="9" id="KW-0479">Metal-binding</keyword>
<dbReference type="Pfam" id="PF02037">
    <property type="entry name" value="SAP"/>
    <property type="match status" value="1"/>
</dbReference>
<keyword evidence="3" id="KW-0548">Nucleotidyltransferase</keyword>
<dbReference type="Pfam" id="PF00665">
    <property type="entry name" value="rve"/>
    <property type="match status" value="1"/>
</dbReference>
<evidence type="ECO:0000256" key="7">
    <source>
        <dbReference type="ARBA" id="ARBA00022918"/>
    </source>
</evidence>
<keyword evidence="6" id="KW-0378">Hydrolase</keyword>
<dbReference type="GO" id="GO:0008270">
    <property type="term" value="F:zinc ion binding"/>
    <property type="evidence" value="ECO:0007669"/>
    <property type="project" value="UniProtKB-KW"/>
</dbReference>
<keyword evidence="8" id="KW-0511">Multifunctional enzyme</keyword>
<dbReference type="GO" id="GO:0005737">
    <property type="term" value="C:cytoplasm"/>
    <property type="evidence" value="ECO:0007669"/>
    <property type="project" value="UniProtKB-ARBA"/>
</dbReference>
<feature type="compositionally biased region" description="Polar residues" evidence="10">
    <location>
        <begin position="381"/>
        <end position="394"/>
    </location>
</feature>
<comment type="caution">
    <text evidence="14">The sequence shown here is derived from an EMBL/GenBank/DDBJ whole genome shotgun (WGS) entry which is preliminary data.</text>
</comment>
<dbReference type="SUPFAM" id="SSF68906">
    <property type="entry name" value="SAP domain"/>
    <property type="match status" value="1"/>
</dbReference>
<feature type="region of interest" description="Disordered" evidence="10">
    <location>
        <begin position="1471"/>
        <end position="1508"/>
    </location>
</feature>
<dbReference type="InterPro" id="IPR043502">
    <property type="entry name" value="DNA/RNA_pol_sf"/>
</dbReference>
<evidence type="ECO:0000256" key="10">
    <source>
        <dbReference type="SAM" id="MobiDB-lite"/>
    </source>
</evidence>
<keyword evidence="9" id="KW-0863">Zinc-finger</keyword>
<evidence type="ECO:0000256" key="2">
    <source>
        <dbReference type="ARBA" id="ARBA00022679"/>
    </source>
</evidence>
<dbReference type="InterPro" id="IPR036397">
    <property type="entry name" value="RNaseH_sf"/>
</dbReference>
<feature type="compositionally biased region" description="Low complexity" evidence="10">
    <location>
        <begin position="414"/>
        <end position="434"/>
    </location>
</feature>
<name>A0A8X6LK22_TRICU</name>
<dbReference type="GO" id="GO:0016787">
    <property type="term" value="F:hydrolase activity"/>
    <property type="evidence" value="ECO:0007669"/>
    <property type="project" value="UniProtKB-KW"/>
</dbReference>
<feature type="region of interest" description="Disordered" evidence="10">
    <location>
        <begin position="364"/>
        <end position="437"/>
    </location>
</feature>
<dbReference type="OrthoDB" id="7288680at2759"/>
<dbReference type="Proteomes" id="UP000887116">
    <property type="component" value="Unassembled WGS sequence"/>
</dbReference>
<organism evidence="14 15">
    <name type="scientific">Trichonephila clavata</name>
    <name type="common">Joro spider</name>
    <name type="synonym">Nephila clavata</name>
    <dbReference type="NCBI Taxonomy" id="2740835"/>
    <lineage>
        <taxon>Eukaryota</taxon>
        <taxon>Metazoa</taxon>
        <taxon>Ecdysozoa</taxon>
        <taxon>Arthropoda</taxon>
        <taxon>Chelicerata</taxon>
        <taxon>Arachnida</taxon>
        <taxon>Araneae</taxon>
        <taxon>Araneomorphae</taxon>
        <taxon>Entelegynae</taxon>
        <taxon>Araneoidea</taxon>
        <taxon>Nephilidae</taxon>
        <taxon>Trichonephila</taxon>
    </lineage>
</organism>
<dbReference type="InterPro" id="IPR041588">
    <property type="entry name" value="Integrase_H2C2"/>
</dbReference>
<dbReference type="GO" id="GO:0004519">
    <property type="term" value="F:endonuclease activity"/>
    <property type="evidence" value="ECO:0007669"/>
    <property type="project" value="UniProtKB-KW"/>
</dbReference>
<feature type="region of interest" description="Disordered" evidence="10">
    <location>
        <begin position="316"/>
        <end position="345"/>
    </location>
</feature>
<dbReference type="InterPro" id="IPR018061">
    <property type="entry name" value="Retropepsins"/>
</dbReference>
<keyword evidence="2" id="KW-0808">Transferase</keyword>
<dbReference type="InterPro" id="IPR000477">
    <property type="entry name" value="RT_dom"/>
</dbReference>
<dbReference type="Pfam" id="PF00077">
    <property type="entry name" value="RVP"/>
    <property type="match status" value="1"/>
</dbReference>
<dbReference type="CDD" id="cd09274">
    <property type="entry name" value="RNase_HI_RT_Ty3"/>
    <property type="match status" value="1"/>
</dbReference>
<dbReference type="InterPro" id="IPR003034">
    <property type="entry name" value="SAP_dom"/>
</dbReference>
<evidence type="ECO:0000259" key="12">
    <source>
        <dbReference type="PROSITE" id="PS50800"/>
    </source>
</evidence>
<dbReference type="Gene3D" id="1.10.720.30">
    <property type="entry name" value="SAP domain"/>
    <property type="match status" value="1"/>
</dbReference>
<dbReference type="PROSITE" id="PS50158">
    <property type="entry name" value="ZF_CCHC"/>
    <property type="match status" value="1"/>
</dbReference>
<dbReference type="FunFam" id="3.30.420.10:FF:000032">
    <property type="entry name" value="Retrovirus-related Pol polyprotein from transposon 297-like Protein"/>
    <property type="match status" value="1"/>
</dbReference>
<dbReference type="FunFam" id="3.10.20.370:FF:000001">
    <property type="entry name" value="Retrovirus-related Pol polyprotein from transposon 17.6-like protein"/>
    <property type="match status" value="1"/>
</dbReference>
<sequence>MSINEIANDLNSFEEKILTHLTVAQLKMDLRLRKLSTTGNKNDLISRIIEDNIKRNENGTLDELNNLRIQSQNNNETFDETVPDKTDLLNEIEKLRKQVELLSNRSDTSLPSTAQIDPNVISLLTTMMETQKLLLDKHLNTSNVIQITSTNDTANSIEIFKGNAIDNALEWLKEVDRISTLANWSDELKLTNAISRLSGSAKNWQLTTGKNYNDWTTWKTALASRFRRRITMQEFLSHQSERKLRHSETLVDYIYAKDALLEKAPFTIPQPDRISMIIGDITEEKWQIALATQNSITVEELIDRATALDAIRSTIQDKKPYQSPKSQMRSFYSRDEQRHKYNPSTDDVRNITCWRCGDKGHASFMCSLPPPERGSPIAPPRNTSRQIQDNQINISPPSTSGSTSSHNKTPRGATSSNFSDSRSNTNRNSTNARSMLTKTNNSNSINCIKTNTNKRALIPVIINNDTEIQALCDPCADITVIQQSYIPSDIVIHPWTDGEFQVVDHEIKPTGWISLDIKIGNIKHIMPKIGICAQLPFPLILGFDWQQQIQARCTYDPNGSLCISTPSSLHLYECIHAAKPSINCLTYTKLSLPPLDDVDLPEVTLNPLPLQKQHFVKSEKLSVTQQTQLDAVIGKFADVFYSDDDNIGLCPYVEFEIELQHDKPIRCRPYRLSEPDRQFLNIQIQKWLDQGICRPSNSPYAAPAFIVDQPFHESTPRRVVVDFSRTINSITKIDPHPIDQMEDVIKRTAGKRYNSKMDIKSAFNTIRIRETDIYKTGFVTPDGHFEFLRMPFGVTNGPSTMTRAIKLAYNHLALYNEKRNFALSEISLFGRILSQEGESPDPERTASVNRYSTLKSIQEVRSFLGFANQFRKYIRNYAVIAKPLTNSLKGLEKKASNAAILLTDDQQRSFETLKTKNTSSPILAYFKQGLPTFVETDASYSGLGAILSQDQNGKRRVIEYASRSLKDTETRYDSNELECTAVHWVLTEKFRLYLLSHKFELITDNYTTAYVVSKSAINRKFARYLVDLAQFDFTTVHRPGKQNVIADHLSRFPTPPVCLTVTASHESEICTKQLRDDFCQYIFRLLKEKKPNKKTMSIIRNYNIDNNTLVRLQTNGSKSLVVIPKAMRQQTLLACHDDVGHMDAKKTLYKLQQRYWWPKMRKDCKTYVRSCHKCQIVNRRTANAYGLLQQLPIPTTPWEIVSSDHVICLPLTKAGNTNMFVQIDHATRYVIATPSASLAASTVTDALYHNIILRYGPPSMYISDRGTAFTARHTQRFLQKYGITQSMTPPYSPQANSIVERANGIIVSTLKKMVDKNPEKWDLLLPNALLAINTTKQNSTGKSPFYLLHGYEPRLPREFHIASFINDMPREDQLDLLMLARAEAANSVHETHLSNKRRFDLHRRSHSFQKGDLVLYDWPKQGDHKLSPIFKGPFVIVRPVGAVCYEIKSTTPGNKVLKVVHVQHLRPYFKRESPTIEEDDSSEEESESTAEMKDPADDLQGVPNVTEL</sequence>
<dbReference type="SUPFAM" id="SSF53098">
    <property type="entry name" value="Ribonuclease H-like"/>
    <property type="match status" value="1"/>
</dbReference>
<evidence type="ECO:0000256" key="9">
    <source>
        <dbReference type="PROSITE-ProRule" id="PRU00047"/>
    </source>
</evidence>
<dbReference type="Gene3D" id="1.10.340.70">
    <property type="match status" value="1"/>
</dbReference>
<dbReference type="Gene3D" id="3.10.20.370">
    <property type="match status" value="1"/>
</dbReference>
<proteinExistence type="predicted"/>
<dbReference type="Pfam" id="PF00078">
    <property type="entry name" value="RVT_1"/>
    <property type="match status" value="1"/>
</dbReference>
<keyword evidence="7" id="KW-0695">RNA-directed DNA polymerase</keyword>
<dbReference type="Pfam" id="PF17921">
    <property type="entry name" value="Integrase_H2C2"/>
    <property type="match status" value="1"/>
</dbReference>
<dbReference type="Gene3D" id="3.30.420.10">
    <property type="entry name" value="Ribonuclease H-like superfamily/Ribonuclease H"/>
    <property type="match status" value="1"/>
</dbReference>
<dbReference type="InterPro" id="IPR043128">
    <property type="entry name" value="Rev_trsase/Diguanyl_cyclase"/>
</dbReference>
<evidence type="ECO:0000259" key="13">
    <source>
        <dbReference type="PROSITE" id="PS50994"/>
    </source>
</evidence>
<dbReference type="FunFam" id="1.10.340.70:FF:000001">
    <property type="entry name" value="Retrovirus-related Pol polyprotein from transposon gypsy-like Protein"/>
    <property type="match status" value="1"/>
</dbReference>
<evidence type="ECO:0000313" key="15">
    <source>
        <dbReference type="Proteomes" id="UP000887116"/>
    </source>
</evidence>
<dbReference type="InterPro" id="IPR050951">
    <property type="entry name" value="Retrovirus_Pol_polyprotein"/>
</dbReference>
<dbReference type="PROSITE" id="PS50800">
    <property type="entry name" value="SAP"/>
    <property type="match status" value="1"/>
</dbReference>
<dbReference type="SMART" id="SM00513">
    <property type="entry name" value="SAP"/>
    <property type="match status" value="1"/>
</dbReference>
<feature type="domain" description="Integrase catalytic" evidence="13">
    <location>
        <begin position="1193"/>
        <end position="1352"/>
    </location>
</feature>
<dbReference type="PROSITE" id="PS50994">
    <property type="entry name" value="INTEGRASE"/>
    <property type="match status" value="1"/>
</dbReference>
<dbReference type="Gene3D" id="3.10.10.10">
    <property type="entry name" value="HIV Type 1 Reverse Transcriptase, subunit A, domain 1"/>
    <property type="match status" value="1"/>
</dbReference>
<feature type="compositionally biased region" description="Pro residues" evidence="10">
    <location>
        <begin position="368"/>
        <end position="379"/>
    </location>
</feature>
<accession>A0A8X6LK22</accession>
<evidence type="ECO:0000256" key="4">
    <source>
        <dbReference type="ARBA" id="ARBA00022722"/>
    </source>
</evidence>